<name>A0A1E5HC16_9ENTE</name>
<dbReference type="Proteomes" id="UP000094469">
    <property type="component" value="Unassembled WGS sequence"/>
</dbReference>
<dbReference type="GO" id="GO:0008270">
    <property type="term" value="F:zinc ion binding"/>
    <property type="evidence" value="ECO:0007669"/>
    <property type="project" value="InterPro"/>
</dbReference>
<dbReference type="EMBL" id="MIKC01000021">
    <property type="protein sequence ID" value="OEG22366.1"/>
    <property type="molecule type" value="Genomic_DNA"/>
</dbReference>
<organism evidence="1 2">
    <name type="scientific">Enterococcus ureilyticus</name>
    <dbReference type="NCBI Taxonomy" id="1131292"/>
    <lineage>
        <taxon>Bacteria</taxon>
        <taxon>Bacillati</taxon>
        <taxon>Bacillota</taxon>
        <taxon>Bacilli</taxon>
        <taxon>Lactobacillales</taxon>
        <taxon>Enterococcaceae</taxon>
        <taxon>Enterococcus</taxon>
    </lineage>
</organism>
<dbReference type="GO" id="GO:0006886">
    <property type="term" value="P:intracellular protein transport"/>
    <property type="evidence" value="ECO:0007669"/>
    <property type="project" value="InterPro"/>
</dbReference>
<protein>
    <submittedName>
        <fullName evidence="1">Sec23/Sec24 zinc finger-containing protein</fullName>
    </submittedName>
</protein>
<dbReference type="GO" id="GO:0006888">
    <property type="term" value="P:endoplasmic reticulum to Golgi vesicle-mediated transport"/>
    <property type="evidence" value="ECO:0007669"/>
    <property type="project" value="InterPro"/>
</dbReference>
<dbReference type="OrthoDB" id="2056249at2"/>
<gene>
    <name evidence="1" type="ORF">BCR24_15985</name>
</gene>
<evidence type="ECO:0000313" key="1">
    <source>
        <dbReference type="EMBL" id="OEG22366.1"/>
    </source>
</evidence>
<evidence type="ECO:0000313" key="2">
    <source>
        <dbReference type="Proteomes" id="UP000094469"/>
    </source>
</evidence>
<sequence length="64" mass="7802">MSERFPDVDWWCDNCDKQLNIQNNFDDYKFVWKCTECGYKNSISKDNVFDEDDEPKGFFKNLFK</sequence>
<dbReference type="SUPFAM" id="SSF82919">
    <property type="entry name" value="Zn-finger domain of Sec23/24"/>
    <property type="match status" value="1"/>
</dbReference>
<dbReference type="InterPro" id="IPR036174">
    <property type="entry name" value="Znf_Sec23_Sec24_sf"/>
</dbReference>
<proteinExistence type="predicted"/>
<accession>A0A1E5HC16</accession>
<reference evidence="2" key="1">
    <citation type="submission" date="2016-09" db="EMBL/GenBank/DDBJ databases">
        <authorList>
            <person name="Gulvik C.A."/>
        </authorList>
    </citation>
    <scope>NUCLEOTIDE SEQUENCE [LARGE SCALE GENOMIC DNA]</scope>
    <source>
        <strain evidence="2">LMG 26676</strain>
    </source>
</reference>
<dbReference type="GO" id="GO:0030127">
    <property type="term" value="C:COPII vesicle coat"/>
    <property type="evidence" value="ECO:0007669"/>
    <property type="project" value="InterPro"/>
</dbReference>
<comment type="caution">
    <text evidence="1">The sequence shown here is derived from an EMBL/GenBank/DDBJ whole genome shotgun (WGS) entry which is preliminary data.</text>
</comment>
<dbReference type="RefSeq" id="WP_069640232.1">
    <property type="nucleotide sequence ID" value="NZ_JAFBEZ010000029.1"/>
</dbReference>
<dbReference type="AlphaFoldDB" id="A0A1E5HC16"/>
<keyword evidence="2" id="KW-1185">Reference proteome</keyword>